<proteinExistence type="predicted"/>
<comment type="caution">
    <text evidence="2">The sequence shown here is derived from an EMBL/GenBank/DDBJ whole genome shotgun (WGS) entry which is preliminary data.</text>
</comment>
<keyword evidence="1" id="KW-0472">Membrane</keyword>
<dbReference type="EMBL" id="CAJOBD010003307">
    <property type="protein sequence ID" value="CAF3940519.1"/>
    <property type="molecule type" value="Genomic_DNA"/>
</dbReference>
<sequence length="295" mass="34020">MSTTCTDTSNEEYQNFWLDYFISIGYIDSSGSYNSHAPYGKCTSSLLWITYLINLVHFFLLSSGILYLFSFHQNKSGNWWPFMTWILSFICLIIAIIFFILWNLNTNVFSILIIAFQLSTLIILWISIFIVFPFAFTIEYRYQRCLFLSLILLLLIQIGCLIIQTLITLHCIINLKFVSTSLDYGYWSAIIAAIGTIVSTLLLDHIFIWCRNQQGPTRVSPVSPNRSIHRPTSPLDPAVLADFQRHSEARLHHIYSNKDGTRHFRIIPGKQHPNGARTSVVRIRSLGSRTDEHKL</sequence>
<protein>
    <submittedName>
        <fullName evidence="2">Uncharacterized protein</fullName>
    </submittedName>
</protein>
<organism evidence="2 5">
    <name type="scientific">Rotaria sordida</name>
    <dbReference type="NCBI Taxonomy" id="392033"/>
    <lineage>
        <taxon>Eukaryota</taxon>
        <taxon>Metazoa</taxon>
        <taxon>Spiralia</taxon>
        <taxon>Gnathifera</taxon>
        <taxon>Rotifera</taxon>
        <taxon>Eurotatoria</taxon>
        <taxon>Bdelloidea</taxon>
        <taxon>Philodinida</taxon>
        <taxon>Philodinidae</taxon>
        <taxon>Rotaria</taxon>
    </lineage>
</organism>
<accession>A0A814JH56</accession>
<keyword evidence="6" id="KW-1185">Reference proteome</keyword>
<evidence type="ECO:0000313" key="6">
    <source>
        <dbReference type="Proteomes" id="UP000663870"/>
    </source>
</evidence>
<dbReference type="Proteomes" id="UP000663864">
    <property type="component" value="Unassembled WGS sequence"/>
</dbReference>
<evidence type="ECO:0000313" key="5">
    <source>
        <dbReference type="Proteomes" id="UP000663864"/>
    </source>
</evidence>
<keyword evidence="1" id="KW-0812">Transmembrane</keyword>
<feature type="transmembrane region" description="Helical" evidence="1">
    <location>
        <begin position="48"/>
        <end position="70"/>
    </location>
</feature>
<feature type="transmembrane region" description="Helical" evidence="1">
    <location>
        <begin position="82"/>
        <end position="102"/>
    </location>
</feature>
<feature type="transmembrane region" description="Helical" evidence="1">
    <location>
        <begin position="187"/>
        <end position="210"/>
    </location>
</feature>
<feature type="transmembrane region" description="Helical" evidence="1">
    <location>
        <begin position="108"/>
        <end position="134"/>
    </location>
</feature>
<dbReference type="Proteomes" id="UP000663836">
    <property type="component" value="Unassembled WGS sequence"/>
</dbReference>
<evidence type="ECO:0000256" key="1">
    <source>
        <dbReference type="SAM" id="Phobius"/>
    </source>
</evidence>
<dbReference type="EMBL" id="CAJNOL010001005">
    <property type="protein sequence ID" value="CAF1263081.1"/>
    <property type="molecule type" value="Genomic_DNA"/>
</dbReference>
<evidence type="ECO:0000313" key="4">
    <source>
        <dbReference type="EMBL" id="CAF3940519.1"/>
    </source>
</evidence>
<feature type="transmembrane region" description="Helical" evidence="1">
    <location>
        <begin position="146"/>
        <end position="167"/>
    </location>
</feature>
<name>A0A814JH56_9BILA</name>
<keyword evidence="1" id="KW-1133">Transmembrane helix</keyword>
<dbReference type="EMBL" id="CAJNOT010000615">
    <property type="protein sequence ID" value="CAF1035812.1"/>
    <property type="molecule type" value="Genomic_DNA"/>
</dbReference>
<evidence type="ECO:0000313" key="3">
    <source>
        <dbReference type="EMBL" id="CAF1263081.1"/>
    </source>
</evidence>
<dbReference type="AlphaFoldDB" id="A0A814JH56"/>
<dbReference type="Proteomes" id="UP000663870">
    <property type="component" value="Unassembled WGS sequence"/>
</dbReference>
<gene>
    <name evidence="4" type="ORF">JBS370_LOCUS22971</name>
    <name evidence="3" type="ORF">JXQ802_LOCUS27583</name>
    <name evidence="2" type="ORF">ZHD862_LOCUS14287</name>
</gene>
<evidence type="ECO:0000313" key="2">
    <source>
        <dbReference type="EMBL" id="CAF1035812.1"/>
    </source>
</evidence>
<reference evidence="2" key="1">
    <citation type="submission" date="2021-02" db="EMBL/GenBank/DDBJ databases">
        <authorList>
            <person name="Nowell W R."/>
        </authorList>
    </citation>
    <scope>NUCLEOTIDE SEQUENCE</scope>
</reference>